<dbReference type="SUPFAM" id="SSF55008">
    <property type="entry name" value="HMA, heavy metal-associated domain"/>
    <property type="match status" value="2"/>
</dbReference>
<name>A0A8B8PRF6_9MYRT</name>
<feature type="compositionally biased region" description="Basic and acidic residues" evidence="1">
    <location>
        <begin position="108"/>
        <end position="132"/>
    </location>
</feature>
<keyword evidence="3" id="KW-1185">Reference proteome</keyword>
<feature type="compositionally biased region" description="Basic and acidic residues" evidence="1">
    <location>
        <begin position="222"/>
        <end position="240"/>
    </location>
</feature>
<dbReference type="InterPro" id="IPR036163">
    <property type="entry name" value="HMA_dom_sf"/>
</dbReference>
<dbReference type="InterPro" id="IPR044594">
    <property type="entry name" value="HIPP01/3/5/6"/>
</dbReference>
<feature type="region of interest" description="Disordered" evidence="1">
    <location>
        <begin position="73"/>
        <end position="132"/>
    </location>
</feature>
<proteinExistence type="predicted"/>
<feature type="compositionally biased region" description="Basic and acidic residues" evidence="1">
    <location>
        <begin position="73"/>
        <end position="87"/>
    </location>
</feature>
<dbReference type="PANTHER" id="PTHR46413:SF1">
    <property type="entry name" value="HEAVY METAL-ASSOCIATED ISOPRENYLATED PLANT PROTEIN 6"/>
    <property type="match status" value="1"/>
</dbReference>
<feature type="domain" description="HMA" evidence="2">
    <location>
        <begin position="133"/>
        <end position="204"/>
    </location>
</feature>
<dbReference type="KEGG" id="rarg:115745878"/>
<dbReference type="AlphaFoldDB" id="A0A8B8PRF6"/>
<evidence type="ECO:0000259" key="2">
    <source>
        <dbReference type="PROSITE" id="PS50846"/>
    </source>
</evidence>
<dbReference type="PANTHER" id="PTHR46413">
    <property type="entry name" value="HEAVY METAL-ASSOCIATED ISOPRENYLATED PLANT PROTEIN 6"/>
    <property type="match status" value="1"/>
</dbReference>
<dbReference type="Gene3D" id="3.30.70.100">
    <property type="match status" value="2"/>
</dbReference>
<organism evidence="3 4">
    <name type="scientific">Rhodamnia argentea</name>
    <dbReference type="NCBI Taxonomy" id="178133"/>
    <lineage>
        <taxon>Eukaryota</taxon>
        <taxon>Viridiplantae</taxon>
        <taxon>Streptophyta</taxon>
        <taxon>Embryophyta</taxon>
        <taxon>Tracheophyta</taxon>
        <taxon>Spermatophyta</taxon>
        <taxon>Magnoliopsida</taxon>
        <taxon>eudicotyledons</taxon>
        <taxon>Gunneridae</taxon>
        <taxon>Pentapetalae</taxon>
        <taxon>rosids</taxon>
        <taxon>malvids</taxon>
        <taxon>Myrtales</taxon>
        <taxon>Myrtaceae</taxon>
        <taxon>Myrtoideae</taxon>
        <taxon>Myrteae</taxon>
        <taxon>Australasian group</taxon>
        <taxon>Rhodamnia</taxon>
    </lineage>
</organism>
<dbReference type="GeneID" id="115745878"/>
<dbReference type="GO" id="GO:0046872">
    <property type="term" value="F:metal ion binding"/>
    <property type="evidence" value="ECO:0007669"/>
    <property type="project" value="InterPro"/>
</dbReference>
<evidence type="ECO:0000313" key="4">
    <source>
        <dbReference type="RefSeq" id="XP_030537354.2"/>
    </source>
</evidence>
<sequence length="331" mass="35673">MGEQKDGGQNDGDKKKKAAEAGATVVLKMDLHCDGCAKKVKRTVKHFDGVEDVKIDSVANKITVTGKVDPTKLRERLEEKTQKKVELVSHSASPSPPSQQPKGGGGSAEKKPESKKADESKKKKKVEGEKPKESTVVLKIGLHCAGCIKKIKKIVAKVKGVESVTVEEAKDLVILKGTMEVNGLAPYLKDKLKRNVEVAPPKKEEAATDKKDKPASAGSGGGEKKDGGNGGKKEEGKKGESNVVNVEVNKMQYGGYPEPPPPSYWNYPPMYGAGPSYITQPFQSHHVDSYYGGGYPIQAHAIPVNDGYVMDHRVHAPQMFSDENPNGCSIM</sequence>
<dbReference type="CDD" id="cd00371">
    <property type="entry name" value="HMA"/>
    <property type="match status" value="1"/>
</dbReference>
<evidence type="ECO:0000313" key="3">
    <source>
        <dbReference type="Proteomes" id="UP000827889"/>
    </source>
</evidence>
<dbReference type="RefSeq" id="XP_030537354.2">
    <property type="nucleotide sequence ID" value="XM_030681494.2"/>
</dbReference>
<gene>
    <name evidence="4" type="primary">LOC115745878</name>
</gene>
<protein>
    <submittedName>
        <fullName evidence="4">Heavy metal-associated isoprenylated plant protein 6-like isoform X1</fullName>
    </submittedName>
</protein>
<dbReference type="Pfam" id="PF00403">
    <property type="entry name" value="HMA"/>
    <property type="match status" value="2"/>
</dbReference>
<dbReference type="InterPro" id="IPR006121">
    <property type="entry name" value="HMA_dom"/>
</dbReference>
<feature type="region of interest" description="Disordered" evidence="1">
    <location>
        <begin position="198"/>
        <end position="243"/>
    </location>
</feature>
<dbReference type="PROSITE" id="PS50846">
    <property type="entry name" value="HMA_2"/>
    <property type="match status" value="2"/>
</dbReference>
<feature type="domain" description="HMA" evidence="2">
    <location>
        <begin position="22"/>
        <end position="85"/>
    </location>
</feature>
<feature type="compositionally biased region" description="Basic and acidic residues" evidence="1">
    <location>
        <begin position="198"/>
        <end position="214"/>
    </location>
</feature>
<evidence type="ECO:0000256" key="1">
    <source>
        <dbReference type="SAM" id="MobiDB-lite"/>
    </source>
</evidence>
<reference evidence="4" key="1">
    <citation type="submission" date="2025-08" db="UniProtKB">
        <authorList>
            <consortium name="RefSeq"/>
        </authorList>
    </citation>
    <scope>IDENTIFICATION</scope>
    <source>
        <tissue evidence="4">Leaf</tissue>
    </source>
</reference>
<accession>A0A8B8PRF6</accession>
<dbReference type="Proteomes" id="UP000827889">
    <property type="component" value="Chromosome 7"/>
</dbReference>